<dbReference type="FunFam" id="3.10.10.10:FF:000007">
    <property type="entry name" value="Retrovirus-related Pol polyprotein from transposon 17.6-like Protein"/>
    <property type="match status" value="1"/>
</dbReference>
<dbReference type="GO" id="GO:0004519">
    <property type="term" value="F:endonuclease activity"/>
    <property type="evidence" value="ECO:0007669"/>
    <property type="project" value="UniProtKB-KW"/>
</dbReference>
<keyword evidence="5" id="KW-0255">Endonuclease</keyword>
<dbReference type="InterPro" id="IPR053134">
    <property type="entry name" value="RNA-dir_DNA_polymerase"/>
</dbReference>
<dbReference type="AlphaFoldDB" id="A0A0V1BUR4"/>
<dbReference type="Pfam" id="PF00078">
    <property type="entry name" value="RVT_1"/>
    <property type="match status" value="1"/>
</dbReference>
<dbReference type="PANTHER" id="PTHR24559:SF435">
    <property type="entry name" value="RIBONUCLEASE H"/>
    <property type="match status" value="1"/>
</dbReference>
<keyword evidence="1" id="KW-0645">Protease</keyword>
<evidence type="ECO:0000256" key="1">
    <source>
        <dbReference type="ARBA" id="ARBA00022670"/>
    </source>
</evidence>
<dbReference type="Gene3D" id="3.10.10.10">
    <property type="entry name" value="HIV Type 1 Reverse Transcriptase, subunit A, domain 1"/>
    <property type="match status" value="1"/>
</dbReference>
<feature type="region of interest" description="Disordered" evidence="8">
    <location>
        <begin position="174"/>
        <end position="200"/>
    </location>
</feature>
<dbReference type="PANTHER" id="PTHR24559">
    <property type="entry name" value="TRANSPOSON TY3-I GAG-POL POLYPROTEIN"/>
    <property type="match status" value="1"/>
</dbReference>
<protein>
    <submittedName>
        <fullName evidence="10">Transposon Ty3-I Gag-Pol polyprotein</fullName>
    </submittedName>
</protein>
<dbReference type="GO" id="GO:0006508">
    <property type="term" value="P:proteolysis"/>
    <property type="evidence" value="ECO:0007669"/>
    <property type="project" value="UniProtKB-KW"/>
</dbReference>
<name>A0A0V1BUR4_TRISP</name>
<evidence type="ECO:0000259" key="9">
    <source>
        <dbReference type="Pfam" id="PF00078"/>
    </source>
</evidence>
<dbReference type="Gene3D" id="3.30.70.270">
    <property type="match status" value="1"/>
</dbReference>
<feature type="domain" description="Reverse transcriptase" evidence="9">
    <location>
        <begin position="348"/>
        <end position="433"/>
    </location>
</feature>
<gene>
    <name evidence="10" type="primary">TY3B-I</name>
    <name evidence="10" type="ORF">T01_11291</name>
</gene>
<dbReference type="GO" id="GO:0008233">
    <property type="term" value="F:peptidase activity"/>
    <property type="evidence" value="ECO:0007669"/>
    <property type="project" value="UniProtKB-KW"/>
</dbReference>
<dbReference type="SUPFAM" id="SSF56672">
    <property type="entry name" value="DNA/RNA polymerases"/>
    <property type="match status" value="1"/>
</dbReference>
<comment type="caution">
    <text evidence="10">The sequence shown here is derived from an EMBL/GenBank/DDBJ whole genome shotgun (WGS) entry which is preliminary data.</text>
</comment>
<dbReference type="InterPro" id="IPR043502">
    <property type="entry name" value="DNA/RNA_pol_sf"/>
</dbReference>
<reference evidence="10 11" key="1">
    <citation type="submission" date="2015-01" db="EMBL/GenBank/DDBJ databases">
        <title>Evolution of Trichinella species and genotypes.</title>
        <authorList>
            <person name="Korhonen P.K."/>
            <person name="Edoardo P."/>
            <person name="Giuseppe L.R."/>
            <person name="Gasser R.B."/>
        </authorList>
    </citation>
    <scope>NUCLEOTIDE SEQUENCE [LARGE SCALE GENOMIC DNA]</scope>
    <source>
        <strain evidence="10">ISS3</strain>
    </source>
</reference>
<organism evidence="10 11">
    <name type="scientific">Trichinella spiralis</name>
    <name type="common">Trichina worm</name>
    <dbReference type="NCBI Taxonomy" id="6334"/>
    <lineage>
        <taxon>Eukaryota</taxon>
        <taxon>Metazoa</taxon>
        <taxon>Ecdysozoa</taxon>
        <taxon>Nematoda</taxon>
        <taxon>Enoplea</taxon>
        <taxon>Dorylaimia</taxon>
        <taxon>Trichinellida</taxon>
        <taxon>Trichinellidae</taxon>
        <taxon>Trichinella</taxon>
    </lineage>
</organism>
<proteinExistence type="predicted"/>
<dbReference type="GO" id="GO:0003964">
    <property type="term" value="F:RNA-directed DNA polymerase activity"/>
    <property type="evidence" value="ECO:0007669"/>
    <property type="project" value="UniProtKB-KW"/>
</dbReference>
<dbReference type="EMBL" id="JYDH01000011">
    <property type="protein sequence ID" value="KRY40648.1"/>
    <property type="molecule type" value="Genomic_DNA"/>
</dbReference>
<feature type="region of interest" description="Disordered" evidence="8">
    <location>
        <begin position="444"/>
        <end position="464"/>
    </location>
</feature>
<dbReference type="CDD" id="cd01647">
    <property type="entry name" value="RT_LTR"/>
    <property type="match status" value="1"/>
</dbReference>
<keyword evidence="11" id="KW-1185">Reference proteome</keyword>
<feature type="region of interest" description="Disordered" evidence="8">
    <location>
        <begin position="567"/>
        <end position="610"/>
    </location>
</feature>
<evidence type="ECO:0000256" key="3">
    <source>
        <dbReference type="ARBA" id="ARBA00022695"/>
    </source>
</evidence>
<evidence type="ECO:0000256" key="7">
    <source>
        <dbReference type="ARBA" id="ARBA00022918"/>
    </source>
</evidence>
<evidence type="ECO:0000313" key="10">
    <source>
        <dbReference type="EMBL" id="KRY40648.1"/>
    </source>
</evidence>
<dbReference type="InParanoid" id="A0A0V1BUR4"/>
<accession>A0A0V1BUR4</accession>
<keyword evidence="2" id="KW-0808">Transferase</keyword>
<evidence type="ECO:0000256" key="5">
    <source>
        <dbReference type="ARBA" id="ARBA00022759"/>
    </source>
</evidence>
<keyword evidence="6" id="KW-0378">Hydrolase</keyword>
<keyword evidence="7" id="KW-0695">RNA-directed DNA polymerase</keyword>
<dbReference type="OrthoDB" id="112267at2759"/>
<dbReference type="Proteomes" id="UP000054776">
    <property type="component" value="Unassembled WGS sequence"/>
</dbReference>
<sequence>MDELTEMYFRLVRIAPERRAALLQYYTDDDVRGVILRIGSERFSLEFFRCEQQRAESVRVHVRHLRWPFSKAIPGLCAAADKTLLQQFKAGLSANAVKLLSWEERVWRKLTMLKGSVSSFKAEGVQEGKHPAVEVTEATAPAEQMHCGCMEIAPAAATPAGEERKQTLLDVRPGGRKVHAGRPVTHDLTGNSQQERIGDHEPSDVTEIILGGLVTARLTILLGWDFMRYHGCTPDLTVSCLRMRQGNIPFWKSHSVALLRAEFPQPELLAHQPVQESMEKMLPSMLSDEDLRRTSVADPLLPAGAVGTPPGVNAAARSRRAIKQSLASPIVLVKMKDGSCQFCVDYGQLYNLTRKDAHPVLKIDDTLDALVGAQWFSTLDLASSYLQVEVEEQDQEKTAFTTPFVLYQFKVMPFGLCYAPVTFQRLMEIALRVLVGSDCLTARGAPPPLGSGPEGEAREMPAHEEEGGIVEPHHFRKRDRHGPKQNFPRAGVDDTDLRYGVAAVPRAGVALPQVRQRLCEHRRLLEKGAEWDWSKRCQFAIDALMYHLTSASILTYPDFYWRAEPERKESGEGRGVRGRTLTKAERSRGAGSLVAGESSRAGLRSGTLSRTPARQRRRFISCQLYTVWADGRGQEQLLAAQQADPEIRLLKQWLCGACWLVECPPECSRDMHVLWQQCRS</sequence>
<evidence type="ECO:0000313" key="11">
    <source>
        <dbReference type="Proteomes" id="UP000054776"/>
    </source>
</evidence>
<evidence type="ECO:0000256" key="4">
    <source>
        <dbReference type="ARBA" id="ARBA00022722"/>
    </source>
</evidence>
<evidence type="ECO:0000256" key="2">
    <source>
        <dbReference type="ARBA" id="ARBA00022679"/>
    </source>
</evidence>
<keyword evidence="3" id="KW-0548">Nucleotidyltransferase</keyword>
<dbReference type="InterPro" id="IPR000477">
    <property type="entry name" value="RT_dom"/>
</dbReference>
<dbReference type="InterPro" id="IPR043128">
    <property type="entry name" value="Rev_trsase/Diguanyl_cyclase"/>
</dbReference>
<evidence type="ECO:0000256" key="6">
    <source>
        <dbReference type="ARBA" id="ARBA00022801"/>
    </source>
</evidence>
<feature type="compositionally biased region" description="Basic and acidic residues" evidence="8">
    <location>
        <begin position="455"/>
        <end position="464"/>
    </location>
</feature>
<keyword evidence="4" id="KW-0540">Nuclease</keyword>
<evidence type="ECO:0000256" key="8">
    <source>
        <dbReference type="SAM" id="MobiDB-lite"/>
    </source>
</evidence>